<keyword evidence="2" id="KW-1185">Reference proteome</keyword>
<name>A0A1Q5PBN3_9BACT</name>
<dbReference type="EMBL" id="LVWA01000008">
    <property type="protein sequence ID" value="OKL39601.1"/>
    <property type="molecule type" value="Genomic_DNA"/>
</dbReference>
<evidence type="ECO:0000313" key="2">
    <source>
        <dbReference type="Proteomes" id="UP000186551"/>
    </source>
</evidence>
<comment type="caution">
    <text evidence="1">The sequence shown here is derived from an EMBL/GenBank/DDBJ whole genome shotgun (WGS) entry which is preliminary data.</text>
</comment>
<sequence>MMLVRLKYKILAAGRVSCPRWRRQCRFLGILVAISVDLPSEEKGLSIATAYLIRNRTGRACGLQPGNQGS</sequence>
<gene>
    <name evidence="1" type="ORF">A3841_01250</name>
</gene>
<protein>
    <submittedName>
        <fullName evidence="1">Uncharacterized protein</fullName>
    </submittedName>
</protein>
<reference evidence="1 2" key="1">
    <citation type="submission" date="2016-03" db="EMBL/GenBank/DDBJ databases">
        <title>Genome sequence of Pontibacter sp. nov., of the family cytophagaceae, isolated from marine sediment of the Yellow Sea, China.</title>
        <authorList>
            <person name="Zhang G."/>
            <person name="Zhang R."/>
        </authorList>
    </citation>
    <scope>NUCLEOTIDE SEQUENCE [LARGE SCALE GENOMIC DNA]</scope>
    <source>
        <strain evidence="1 2">S10-8</strain>
    </source>
</reference>
<dbReference type="AlphaFoldDB" id="A0A1Q5PBN3"/>
<accession>A0A1Q5PBN3</accession>
<evidence type="ECO:0000313" key="1">
    <source>
        <dbReference type="EMBL" id="OKL39601.1"/>
    </source>
</evidence>
<dbReference type="Proteomes" id="UP000186551">
    <property type="component" value="Unassembled WGS sequence"/>
</dbReference>
<proteinExistence type="predicted"/>
<organism evidence="1 2">
    <name type="scientific">Pontibacter flavimaris</name>
    <dbReference type="NCBI Taxonomy" id="1797110"/>
    <lineage>
        <taxon>Bacteria</taxon>
        <taxon>Pseudomonadati</taxon>
        <taxon>Bacteroidota</taxon>
        <taxon>Cytophagia</taxon>
        <taxon>Cytophagales</taxon>
        <taxon>Hymenobacteraceae</taxon>
        <taxon>Pontibacter</taxon>
    </lineage>
</organism>